<feature type="transmembrane region" description="Helical" evidence="1">
    <location>
        <begin position="102"/>
        <end position="127"/>
    </location>
</feature>
<feature type="transmembrane region" description="Helical" evidence="1">
    <location>
        <begin position="52"/>
        <end position="71"/>
    </location>
</feature>
<keyword evidence="1" id="KW-0812">Transmembrane</keyword>
<proteinExistence type="predicted"/>
<reference evidence="2 3" key="1">
    <citation type="submission" date="2012-01" db="EMBL/GenBank/DDBJ databases">
        <title>The Genome Sequence of Odoribacter laneus YIT 12061.</title>
        <authorList>
            <consortium name="The Broad Institute Genome Sequencing Platform"/>
            <person name="Earl A."/>
            <person name="Ward D."/>
            <person name="Feldgarden M."/>
            <person name="Gevers D."/>
            <person name="Morotomi M."/>
            <person name="Young S.K."/>
            <person name="Zeng Q."/>
            <person name="Gargeya S."/>
            <person name="Fitzgerald M."/>
            <person name="Haas B."/>
            <person name="Abouelleil A."/>
            <person name="Alvarado L."/>
            <person name="Arachchi H.M."/>
            <person name="Berlin A."/>
            <person name="Chapman S.B."/>
            <person name="Gearin G."/>
            <person name="Goldberg J."/>
            <person name="Griggs A."/>
            <person name="Gujja S."/>
            <person name="Hansen M."/>
            <person name="Heiman D."/>
            <person name="Howarth C."/>
            <person name="Larimer J."/>
            <person name="Lui A."/>
            <person name="MacDonald P.J.P."/>
            <person name="McCowen C."/>
            <person name="Montmayeur A."/>
            <person name="Murphy C."/>
            <person name="Neiman D."/>
            <person name="Pearson M."/>
            <person name="Priest M."/>
            <person name="Roberts A."/>
            <person name="Saif S."/>
            <person name="Shea T."/>
            <person name="Sisk P."/>
            <person name="Stolte C."/>
            <person name="Sykes S."/>
            <person name="Wortman J."/>
            <person name="Nusbaum C."/>
            <person name="Birren B."/>
        </authorList>
    </citation>
    <scope>NUCLEOTIDE SEQUENCE [LARGE SCALE GENOMIC DNA]</scope>
    <source>
        <strain evidence="2 3">YIT 12061</strain>
    </source>
</reference>
<dbReference type="EMBL" id="ADMC01000025">
    <property type="protein sequence ID" value="EHP46798.1"/>
    <property type="molecule type" value="Genomic_DNA"/>
</dbReference>
<keyword evidence="3" id="KW-1185">Reference proteome</keyword>
<dbReference type="Proteomes" id="UP000004892">
    <property type="component" value="Unassembled WGS sequence"/>
</dbReference>
<dbReference type="GeneID" id="98069955"/>
<comment type="caution">
    <text evidence="2">The sequence shown here is derived from an EMBL/GenBank/DDBJ whole genome shotgun (WGS) entry which is preliminary data.</text>
</comment>
<dbReference type="eggNOG" id="ENOG5033ERX">
    <property type="taxonomic scope" value="Bacteria"/>
</dbReference>
<accession>H1DJ36</accession>
<dbReference type="STRING" id="742817.HMPREF9449_02415"/>
<organism evidence="2 3">
    <name type="scientific">Odoribacter laneus YIT 12061</name>
    <dbReference type="NCBI Taxonomy" id="742817"/>
    <lineage>
        <taxon>Bacteria</taxon>
        <taxon>Pseudomonadati</taxon>
        <taxon>Bacteroidota</taxon>
        <taxon>Bacteroidia</taxon>
        <taxon>Bacteroidales</taxon>
        <taxon>Odoribacteraceae</taxon>
        <taxon>Odoribacter</taxon>
    </lineage>
</organism>
<feature type="transmembrane region" description="Helical" evidence="1">
    <location>
        <begin position="197"/>
        <end position="217"/>
    </location>
</feature>
<dbReference type="Pfam" id="PF14093">
    <property type="entry name" value="DUF4271"/>
    <property type="match status" value="1"/>
</dbReference>
<keyword evidence="1" id="KW-1133">Transmembrane helix</keyword>
<feature type="transmembrane region" description="Helical" evidence="1">
    <location>
        <begin position="167"/>
        <end position="191"/>
    </location>
</feature>
<keyword evidence="1" id="KW-0472">Membrane</keyword>
<dbReference type="PATRIC" id="fig|742817.3.peg.2585"/>
<protein>
    <recommendedName>
        <fullName evidence="4">DUF4271 domain-containing protein</fullName>
    </recommendedName>
</protein>
<dbReference type="RefSeq" id="WP_009137561.1">
    <property type="nucleotide sequence ID" value="NZ_JH594596.1"/>
</dbReference>
<feature type="transmembrane region" description="Helical" evidence="1">
    <location>
        <begin position="229"/>
        <end position="252"/>
    </location>
</feature>
<evidence type="ECO:0000256" key="1">
    <source>
        <dbReference type="SAM" id="Phobius"/>
    </source>
</evidence>
<sequence>MQAPDTNFIYTETTGDKSNPCFIAGEERQDSVIYIPLKSFNPILPLNKPGHIAGSLIYTLVFLIIFAFLRIRSKGLFSLMLSVLIKRKKYELILNEGIPSNLGYYILALFLSFSILATGIAYFSFHAFYLKPIIYIFCFLILYHICTLCTVRLLAWTFNIRNVKEEVIVNIWTYNILIGLFLSPLVLSLFFVKLFALPLLAKIITICLVMFYLVKLIRWFEILFTYRVSILYMILYLCALEVIPLLILYKYVAL</sequence>
<dbReference type="HOGENOM" id="CLU_1260381_0_0_10"/>
<name>H1DJ36_9BACT</name>
<gene>
    <name evidence="2" type="ORF">HMPREF9449_02415</name>
</gene>
<evidence type="ECO:0008006" key="4">
    <source>
        <dbReference type="Google" id="ProtNLM"/>
    </source>
</evidence>
<evidence type="ECO:0000313" key="2">
    <source>
        <dbReference type="EMBL" id="EHP46798.1"/>
    </source>
</evidence>
<dbReference type="InterPro" id="IPR025367">
    <property type="entry name" value="DUF4271"/>
</dbReference>
<evidence type="ECO:0000313" key="3">
    <source>
        <dbReference type="Proteomes" id="UP000004892"/>
    </source>
</evidence>
<dbReference type="AlphaFoldDB" id="H1DJ36"/>
<feature type="transmembrane region" description="Helical" evidence="1">
    <location>
        <begin position="133"/>
        <end position="155"/>
    </location>
</feature>